<sequence>MTDSQDFSAAAGTTSAGNLIVALADEDGKLSAMEKKLAESVLADVNYATNASITDIATRAGVSPPTVTRFCRRLGCTSFSDFKVQLAKSAYVGLRYLKPESITTTPEQVAEDIVTKAQNALFEVHRTLDLDQVNAAVALLSKAEMIYAFGSGGNSSMIVNELQNRLFRLGARISASNDHGMNLMLSAAAQTGTVVFGSSLTGRNQELTNCFALLRERGIPTIALTKSGSPLAEAAHVVIAVDLPEGQNIFRATSTRYATLAVVDIIANLVAYQDRTRTAKILRGIKEQLVKQRDGGDDSQILGD</sequence>
<proteinExistence type="predicted"/>
<evidence type="ECO:0000256" key="2">
    <source>
        <dbReference type="ARBA" id="ARBA00023125"/>
    </source>
</evidence>
<dbReference type="InterPro" id="IPR046348">
    <property type="entry name" value="SIS_dom_sf"/>
</dbReference>
<evidence type="ECO:0000313" key="6">
    <source>
        <dbReference type="EMBL" id="SFR54463.1"/>
    </source>
</evidence>
<organism evidence="6 7">
    <name type="scientific">Yoonia tamlensis</name>
    <dbReference type="NCBI Taxonomy" id="390270"/>
    <lineage>
        <taxon>Bacteria</taxon>
        <taxon>Pseudomonadati</taxon>
        <taxon>Pseudomonadota</taxon>
        <taxon>Alphaproteobacteria</taxon>
        <taxon>Rhodobacterales</taxon>
        <taxon>Paracoccaceae</taxon>
        <taxon>Yoonia</taxon>
    </lineage>
</organism>
<evidence type="ECO:0000259" key="5">
    <source>
        <dbReference type="PROSITE" id="PS51464"/>
    </source>
</evidence>
<dbReference type="PROSITE" id="PS51464">
    <property type="entry name" value="SIS"/>
    <property type="match status" value="1"/>
</dbReference>
<dbReference type="Proteomes" id="UP000199478">
    <property type="component" value="Unassembled WGS sequence"/>
</dbReference>
<evidence type="ECO:0000256" key="3">
    <source>
        <dbReference type="ARBA" id="ARBA00023163"/>
    </source>
</evidence>
<dbReference type="SUPFAM" id="SSF46689">
    <property type="entry name" value="Homeodomain-like"/>
    <property type="match status" value="1"/>
</dbReference>
<dbReference type="OrthoDB" id="8582409at2"/>
<dbReference type="PROSITE" id="PS51071">
    <property type="entry name" value="HTH_RPIR"/>
    <property type="match status" value="1"/>
</dbReference>
<keyword evidence="2" id="KW-0238">DNA-binding</keyword>
<dbReference type="Gene3D" id="1.10.10.10">
    <property type="entry name" value="Winged helix-like DNA-binding domain superfamily/Winged helix DNA-binding domain"/>
    <property type="match status" value="1"/>
</dbReference>
<gene>
    <name evidence="6" type="ORF">SAMN04488005_2762</name>
</gene>
<reference evidence="7" key="1">
    <citation type="submission" date="2016-10" db="EMBL/GenBank/DDBJ databases">
        <authorList>
            <person name="Varghese N."/>
            <person name="Submissions S."/>
        </authorList>
    </citation>
    <scope>NUCLEOTIDE SEQUENCE [LARGE SCALE GENOMIC DNA]</scope>
    <source>
        <strain evidence="7">DSM 26879</strain>
    </source>
</reference>
<dbReference type="STRING" id="390270.SAMN04488005_2762"/>
<dbReference type="InterPro" id="IPR047640">
    <property type="entry name" value="RpiR-like"/>
</dbReference>
<evidence type="ECO:0000313" key="7">
    <source>
        <dbReference type="Proteomes" id="UP000199478"/>
    </source>
</evidence>
<evidence type="ECO:0000259" key="4">
    <source>
        <dbReference type="PROSITE" id="PS51071"/>
    </source>
</evidence>
<dbReference type="InterPro" id="IPR009057">
    <property type="entry name" value="Homeodomain-like_sf"/>
</dbReference>
<dbReference type="CDD" id="cd05013">
    <property type="entry name" value="SIS_RpiR"/>
    <property type="match status" value="1"/>
</dbReference>
<keyword evidence="7" id="KW-1185">Reference proteome</keyword>
<dbReference type="InterPro" id="IPR001347">
    <property type="entry name" value="SIS_dom"/>
</dbReference>
<evidence type="ECO:0000256" key="1">
    <source>
        <dbReference type="ARBA" id="ARBA00023015"/>
    </source>
</evidence>
<dbReference type="Pfam" id="PF01380">
    <property type="entry name" value="SIS"/>
    <property type="match status" value="1"/>
</dbReference>
<feature type="domain" description="SIS" evidence="5">
    <location>
        <begin position="136"/>
        <end position="276"/>
    </location>
</feature>
<dbReference type="InterPro" id="IPR035472">
    <property type="entry name" value="RpiR-like_SIS"/>
</dbReference>
<dbReference type="Gene3D" id="3.40.50.10490">
    <property type="entry name" value="Glucose-6-phosphate isomerase like protein, domain 1"/>
    <property type="match status" value="1"/>
</dbReference>
<dbReference type="Pfam" id="PF01418">
    <property type="entry name" value="HTH_6"/>
    <property type="match status" value="1"/>
</dbReference>
<dbReference type="InterPro" id="IPR036388">
    <property type="entry name" value="WH-like_DNA-bd_sf"/>
</dbReference>
<accession>A0A1I6HJ16</accession>
<dbReference type="PANTHER" id="PTHR30514:SF1">
    <property type="entry name" value="HTH-TYPE TRANSCRIPTIONAL REGULATOR HEXR-RELATED"/>
    <property type="match status" value="1"/>
</dbReference>
<keyword evidence="3" id="KW-0804">Transcription</keyword>
<dbReference type="AlphaFoldDB" id="A0A1I6HJ16"/>
<dbReference type="GO" id="GO:0097367">
    <property type="term" value="F:carbohydrate derivative binding"/>
    <property type="evidence" value="ECO:0007669"/>
    <property type="project" value="InterPro"/>
</dbReference>
<dbReference type="EMBL" id="FOYP01000002">
    <property type="protein sequence ID" value="SFR54463.1"/>
    <property type="molecule type" value="Genomic_DNA"/>
</dbReference>
<dbReference type="GO" id="GO:0003677">
    <property type="term" value="F:DNA binding"/>
    <property type="evidence" value="ECO:0007669"/>
    <property type="project" value="UniProtKB-KW"/>
</dbReference>
<dbReference type="GO" id="GO:0003700">
    <property type="term" value="F:DNA-binding transcription factor activity"/>
    <property type="evidence" value="ECO:0007669"/>
    <property type="project" value="InterPro"/>
</dbReference>
<dbReference type="RefSeq" id="WP_090201185.1">
    <property type="nucleotide sequence ID" value="NZ_FOYP01000002.1"/>
</dbReference>
<dbReference type="SUPFAM" id="SSF53697">
    <property type="entry name" value="SIS domain"/>
    <property type="match status" value="1"/>
</dbReference>
<dbReference type="GO" id="GO:1901135">
    <property type="term" value="P:carbohydrate derivative metabolic process"/>
    <property type="evidence" value="ECO:0007669"/>
    <property type="project" value="InterPro"/>
</dbReference>
<protein>
    <submittedName>
        <fullName evidence="6">Transcriptional regulator, RpiR family</fullName>
    </submittedName>
</protein>
<keyword evidence="1" id="KW-0805">Transcription regulation</keyword>
<dbReference type="PANTHER" id="PTHR30514">
    <property type="entry name" value="GLUCOKINASE"/>
    <property type="match status" value="1"/>
</dbReference>
<feature type="domain" description="HTH rpiR-type" evidence="4">
    <location>
        <begin position="17"/>
        <end position="93"/>
    </location>
</feature>
<name>A0A1I6HJ16_9RHOB</name>
<dbReference type="InterPro" id="IPR000281">
    <property type="entry name" value="HTH_RpiR"/>
</dbReference>